<dbReference type="PANTHER" id="PTHR43386:SF1">
    <property type="entry name" value="D,D-DIPEPTIDE TRANSPORT SYSTEM PERMEASE PROTEIN DDPC-RELATED"/>
    <property type="match status" value="1"/>
</dbReference>
<feature type="transmembrane region" description="Helical" evidence="7">
    <location>
        <begin position="267"/>
        <end position="288"/>
    </location>
</feature>
<dbReference type="CDD" id="cd06261">
    <property type="entry name" value="TM_PBP2"/>
    <property type="match status" value="1"/>
</dbReference>
<evidence type="ECO:0000313" key="8">
    <source>
        <dbReference type="EMBL" id="KRN46824.1"/>
    </source>
</evidence>
<feature type="transmembrane region" description="Helical" evidence="7">
    <location>
        <begin position="135"/>
        <end position="152"/>
    </location>
</feature>
<dbReference type="PROSITE" id="PS50928">
    <property type="entry name" value="ABC_TM1"/>
    <property type="match status" value="1"/>
</dbReference>
<dbReference type="Pfam" id="PF00528">
    <property type="entry name" value="BPD_transp_1"/>
    <property type="match status" value="1"/>
</dbReference>
<name>A0A0R2H2I7_WEIVI</name>
<comment type="similarity">
    <text evidence="7">Belongs to the binding-protein-dependent transport system permease family.</text>
</comment>
<feature type="transmembrane region" description="Helical" evidence="7">
    <location>
        <begin position="207"/>
        <end position="229"/>
    </location>
</feature>
<dbReference type="InterPro" id="IPR050366">
    <property type="entry name" value="BP-dependent_transpt_permease"/>
</dbReference>
<proteinExistence type="inferred from homology"/>
<feature type="transmembrane region" description="Helical" evidence="7">
    <location>
        <begin position="33"/>
        <end position="52"/>
    </location>
</feature>
<evidence type="ECO:0000313" key="9">
    <source>
        <dbReference type="Proteomes" id="UP000051992"/>
    </source>
</evidence>
<evidence type="ECO:0000256" key="2">
    <source>
        <dbReference type="ARBA" id="ARBA00022448"/>
    </source>
</evidence>
<dbReference type="InterPro" id="IPR035906">
    <property type="entry name" value="MetI-like_sf"/>
</dbReference>
<evidence type="ECO:0000256" key="4">
    <source>
        <dbReference type="ARBA" id="ARBA00022692"/>
    </source>
</evidence>
<dbReference type="Proteomes" id="UP000051992">
    <property type="component" value="Unassembled WGS sequence"/>
</dbReference>
<comment type="caution">
    <text evidence="8">The sequence shown here is derived from an EMBL/GenBank/DDBJ whole genome shotgun (WGS) entry which is preliminary data.</text>
</comment>
<dbReference type="GO" id="GO:0055085">
    <property type="term" value="P:transmembrane transport"/>
    <property type="evidence" value="ECO:0007669"/>
    <property type="project" value="InterPro"/>
</dbReference>
<dbReference type="SUPFAM" id="SSF161098">
    <property type="entry name" value="MetI-like"/>
    <property type="match status" value="1"/>
</dbReference>
<dbReference type="Gene3D" id="1.10.3720.10">
    <property type="entry name" value="MetI-like"/>
    <property type="match status" value="1"/>
</dbReference>
<evidence type="ECO:0000256" key="7">
    <source>
        <dbReference type="RuleBase" id="RU363032"/>
    </source>
</evidence>
<keyword evidence="9" id="KW-1185">Reference proteome</keyword>
<keyword evidence="5 7" id="KW-1133">Transmembrane helix</keyword>
<feature type="transmembrane region" description="Helical" evidence="7">
    <location>
        <begin position="158"/>
        <end position="176"/>
    </location>
</feature>
<dbReference type="InterPro" id="IPR000515">
    <property type="entry name" value="MetI-like"/>
</dbReference>
<dbReference type="PATRIC" id="fig|1629.5.peg.90"/>
<comment type="subcellular location">
    <subcellularLocation>
        <location evidence="1 7">Cell membrane</location>
        <topology evidence="1 7">Multi-pass membrane protein</topology>
    </subcellularLocation>
</comment>
<evidence type="ECO:0000256" key="5">
    <source>
        <dbReference type="ARBA" id="ARBA00022989"/>
    </source>
</evidence>
<evidence type="ECO:0000256" key="3">
    <source>
        <dbReference type="ARBA" id="ARBA00022475"/>
    </source>
</evidence>
<evidence type="ECO:0000256" key="6">
    <source>
        <dbReference type="ARBA" id="ARBA00023136"/>
    </source>
</evidence>
<keyword evidence="6 7" id="KW-0472">Membrane</keyword>
<evidence type="ECO:0000256" key="1">
    <source>
        <dbReference type="ARBA" id="ARBA00004651"/>
    </source>
</evidence>
<dbReference type="EMBL" id="JQBM01000001">
    <property type="protein sequence ID" value="KRN46824.1"/>
    <property type="molecule type" value="Genomic_DNA"/>
</dbReference>
<feature type="transmembrane region" description="Helical" evidence="7">
    <location>
        <begin position="97"/>
        <end position="123"/>
    </location>
</feature>
<dbReference type="AlphaFoldDB" id="A0A0R2H2I7"/>
<protein>
    <submittedName>
        <fullName evidence="8">Oligopeptide abc transporter transmembrane protein</fullName>
    </submittedName>
</protein>
<reference evidence="8 9" key="1">
    <citation type="journal article" date="2015" name="Genome Announc.">
        <title>Expanding the biotechnology potential of lactobacilli through comparative genomics of 213 strains and associated genera.</title>
        <authorList>
            <person name="Sun Z."/>
            <person name="Harris H.M."/>
            <person name="McCann A."/>
            <person name="Guo C."/>
            <person name="Argimon S."/>
            <person name="Zhang W."/>
            <person name="Yang X."/>
            <person name="Jeffery I.B."/>
            <person name="Cooney J.C."/>
            <person name="Kagawa T.F."/>
            <person name="Liu W."/>
            <person name="Song Y."/>
            <person name="Salvetti E."/>
            <person name="Wrobel A."/>
            <person name="Rasinkangas P."/>
            <person name="Parkhill J."/>
            <person name="Rea M.C."/>
            <person name="O'Sullivan O."/>
            <person name="Ritari J."/>
            <person name="Douillard F.P."/>
            <person name="Paul Ross R."/>
            <person name="Yang R."/>
            <person name="Briner A.E."/>
            <person name="Felis G.E."/>
            <person name="de Vos W.M."/>
            <person name="Barrangou R."/>
            <person name="Klaenhammer T.R."/>
            <person name="Caufield P.W."/>
            <person name="Cui Y."/>
            <person name="Zhang H."/>
            <person name="O'Toole P.W."/>
        </authorList>
    </citation>
    <scope>NUCLEOTIDE SEQUENCE [LARGE SCALE GENOMIC DNA]</scope>
    <source>
        <strain evidence="8 9">DSM 20410</strain>
    </source>
</reference>
<keyword evidence="4 7" id="KW-0812">Transmembrane</keyword>
<keyword evidence="2 7" id="KW-0813">Transport</keyword>
<gene>
    <name evidence="8" type="ORF">IV50_GL000087</name>
</gene>
<accession>A0A0R2H2I7</accession>
<dbReference type="GO" id="GO:0005886">
    <property type="term" value="C:plasma membrane"/>
    <property type="evidence" value="ECO:0007669"/>
    <property type="project" value="UniProtKB-SubCell"/>
</dbReference>
<dbReference type="OrthoDB" id="9797472at2"/>
<keyword evidence="3" id="KW-1003">Cell membrane</keyword>
<sequence length="298" mass="32822">MSRKLKIKENAGNGGLLKRTLIREFKKDDLARYSLYILVALLLIVFVGALFIPKAHYLDVNIIDQYLAPMTDGHILGTDNGGHDIITMLIVSSRNSLTIALAVTLLTFVFGTVVGTITGYYGGKVDMIVMRMTDFIMILPVLMIIIVLVTIVPKYNATTLILLMSAFYWIGTMRLVRSRVLTESQRDYVKASKTSGTSNFKIMFREILPNIASLLIAEATLSFAGNIGLETGLSFLGFGLPAGTPSLGTMINEATNPETMTQMPWTWVPAAVIILIVVLTIIFIGQALRRVADQRQTN</sequence>
<organism evidence="8 9">
    <name type="scientific">Weissella viridescens</name>
    <name type="common">Lactobacillus viridescens</name>
    <dbReference type="NCBI Taxonomy" id="1629"/>
    <lineage>
        <taxon>Bacteria</taxon>
        <taxon>Bacillati</taxon>
        <taxon>Bacillota</taxon>
        <taxon>Bacilli</taxon>
        <taxon>Lactobacillales</taxon>
        <taxon>Lactobacillaceae</taxon>
        <taxon>Weissella</taxon>
    </lineage>
</organism>
<dbReference type="RefSeq" id="WP_057743494.1">
    <property type="nucleotide sequence ID" value="NZ_BJLU01000001.1"/>
</dbReference>
<dbReference type="PANTHER" id="PTHR43386">
    <property type="entry name" value="OLIGOPEPTIDE TRANSPORT SYSTEM PERMEASE PROTEIN APPC"/>
    <property type="match status" value="1"/>
</dbReference>